<comment type="subcellular location">
    <subcellularLocation>
        <location evidence="3">Periplasm</location>
    </subcellularLocation>
</comment>
<gene>
    <name evidence="15" type="primary">bla</name>
    <name evidence="15" type="ORF">FN961_11690</name>
</gene>
<dbReference type="NCBIfam" id="NF033088">
    <property type="entry name" value="bla_subclass_B1"/>
    <property type="match status" value="1"/>
</dbReference>
<dbReference type="InterPro" id="IPR036866">
    <property type="entry name" value="RibonucZ/Hydroxyglut_hydro"/>
</dbReference>
<accession>A0A553JP31</accession>
<dbReference type="InterPro" id="IPR001279">
    <property type="entry name" value="Metallo-B-lactamas"/>
</dbReference>
<evidence type="ECO:0000256" key="13">
    <source>
        <dbReference type="RuleBase" id="RU361140"/>
    </source>
</evidence>
<dbReference type="GO" id="GO:0017001">
    <property type="term" value="P:antibiotic catabolic process"/>
    <property type="evidence" value="ECO:0007669"/>
    <property type="project" value="InterPro"/>
</dbReference>
<evidence type="ECO:0000313" key="16">
    <source>
        <dbReference type="Proteomes" id="UP000318126"/>
    </source>
</evidence>
<evidence type="ECO:0000256" key="4">
    <source>
        <dbReference type="ARBA" id="ARBA00005250"/>
    </source>
</evidence>
<dbReference type="InterPro" id="IPR050855">
    <property type="entry name" value="NDM-1-like"/>
</dbReference>
<sequence>MSKYLSSLASTYAFSVASFVASLFISLLGGSSISAHELPKPNLEEWASEVIKIKEVSPTLYLVKSYKEVKFSEDKPAMTFDSNSFIYLDKQDAYLIDTPWSESDMPDLMRWLKMKKLQLKGTIVTHYHDDRAGGLGYLDKYGFATYASDMTNELLVLDNKAIANHSFSGDKFELLKGQIETFYPGSGHSMDNLVVWLPEDRVLIGGCLLKDNEVNHLGWTGDADLANWYHSISKVKAEFPKVEFIFPGHGEGAKGQSILDHSLSVTKEVASFE</sequence>
<dbReference type="Gene3D" id="3.60.15.10">
    <property type="entry name" value="Ribonuclease Z/Hydroxyacylglutathione hydrolase-like"/>
    <property type="match status" value="1"/>
</dbReference>
<dbReference type="OrthoDB" id="420651at2"/>
<comment type="catalytic activity">
    <reaction evidence="1 13">
        <text>a beta-lactam + H2O = a substituted beta-amino acid</text>
        <dbReference type="Rhea" id="RHEA:20401"/>
        <dbReference type="ChEBI" id="CHEBI:15377"/>
        <dbReference type="ChEBI" id="CHEBI:35627"/>
        <dbReference type="ChEBI" id="CHEBI:140347"/>
        <dbReference type="EC" id="3.5.2.6"/>
    </reaction>
</comment>
<evidence type="ECO:0000256" key="5">
    <source>
        <dbReference type="ARBA" id="ARBA00011245"/>
    </source>
</evidence>
<evidence type="ECO:0000259" key="14">
    <source>
        <dbReference type="SMART" id="SM00849"/>
    </source>
</evidence>
<evidence type="ECO:0000256" key="10">
    <source>
        <dbReference type="ARBA" id="ARBA00022801"/>
    </source>
</evidence>
<reference evidence="16" key="1">
    <citation type="submission" date="2019-07" db="EMBL/GenBank/DDBJ databases">
        <title>Shewanella sp. YLB-08 draft genomic sequence.</title>
        <authorList>
            <person name="Yu L."/>
        </authorList>
    </citation>
    <scope>NUCLEOTIDE SEQUENCE [LARGE SCALE GENOMIC DNA]</scope>
    <source>
        <strain evidence="16">JCM 20706</strain>
    </source>
</reference>
<keyword evidence="11 13" id="KW-0862">Zinc</keyword>
<dbReference type="PANTHER" id="PTHR42951:SF4">
    <property type="entry name" value="ACYL-COENZYME A THIOESTERASE MBLAC2"/>
    <property type="match status" value="1"/>
</dbReference>
<keyword evidence="12 13" id="KW-0046">Antibiotic resistance</keyword>
<dbReference type="Pfam" id="PF00753">
    <property type="entry name" value="Lactamase_B"/>
    <property type="match status" value="1"/>
</dbReference>
<evidence type="ECO:0000256" key="1">
    <source>
        <dbReference type="ARBA" id="ARBA00001526"/>
    </source>
</evidence>
<dbReference type="SUPFAM" id="SSF56281">
    <property type="entry name" value="Metallo-hydrolase/oxidoreductase"/>
    <property type="match status" value="1"/>
</dbReference>
<dbReference type="EC" id="3.5.2.6" evidence="6 13"/>
<dbReference type="InterPro" id="IPR058199">
    <property type="entry name" value="BlaB//VIM/IMP-1"/>
</dbReference>
<dbReference type="Proteomes" id="UP000318126">
    <property type="component" value="Unassembled WGS sequence"/>
</dbReference>
<dbReference type="GO" id="GO:0008800">
    <property type="term" value="F:beta-lactamase activity"/>
    <property type="evidence" value="ECO:0007669"/>
    <property type="project" value="UniProtKB-UniRule"/>
</dbReference>
<dbReference type="PANTHER" id="PTHR42951">
    <property type="entry name" value="METALLO-BETA-LACTAMASE DOMAIN-CONTAINING"/>
    <property type="match status" value="1"/>
</dbReference>
<keyword evidence="8" id="KW-0732">Signal</keyword>
<comment type="cofactor">
    <cofactor evidence="2 13">
        <name>Zn(2+)</name>
        <dbReference type="ChEBI" id="CHEBI:29105"/>
    </cofactor>
</comment>
<dbReference type="PROSITE" id="PS00743">
    <property type="entry name" value="BETA_LACTAMASE_B_1"/>
    <property type="match status" value="1"/>
</dbReference>
<dbReference type="GO" id="GO:0046677">
    <property type="term" value="P:response to antibiotic"/>
    <property type="evidence" value="ECO:0007669"/>
    <property type="project" value="UniProtKB-UniRule"/>
</dbReference>
<dbReference type="SMART" id="SM00849">
    <property type="entry name" value="Lactamase_B"/>
    <property type="match status" value="1"/>
</dbReference>
<protein>
    <recommendedName>
        <fullName evidence="6 13">Beta-lactamase</fullName>
        <ecNumber evidence="6 13">3.5.2.6</ecNumber>
    </recommendedName>
</protein>
<evidence type="ECO:0000256" key="9">
    <source>
        <dbReference type="ARBA" id="ARBA00022764"/>
    </source>
</evidence>
<evidence type="ECO:0000256" key="12">
    <source>
        <dbReference type="ARBA" id="ARBA00023251"/>
    </source>
</evidence>
<dbReference type="GO" id="GO:0042597">
    <property type="term" value="C:periplasmic space"/>
    <property type="evidence" value="ECO:0007669"/>
    <property type="project" value="UniProtKB-SubCell"/>
</dbReference>
<evidence type="ECO:0000256" key="7">
    <source>
        <dbReference type="ARBA" id="ARBA00022723"/>
    </source>
</evidence>
<evidence type="ECO:0000256" key="3">
    <source>
        <dbReference type="ARBA" id="ARBA00004418"/>
    </source>
</evidence>
<evidence type="ECO:0000256" key="2">
    <source>
        <dbReference type="ARBA" id="ARBA00001947"/>
    </source>
</evidence>
<dbReference type="GO" id="GO:0008270">
    <property type="term" value="F:zinc ion binding"/>
    <property type="evidence" value="ECO:0007669"/>
    <property type="project" value="InterPro"/>
</dbReference>
<organism evidence="15 16">
    <name type="scientific">Shewanella hanedai</name>
    <name type="common">Alteromonas hanedai</name>
    <dbReference type="NCBI Taxonomy" id="25"/>
    <lineage>
        <taxon>Bacteria</taxon>
        <taxon>Pseudomonadati</taxon>
        <taxon>Pseudomonadota</taxon>
        <taxon>Gammaproteobacteria</taxon>
        <taxon>Alteromonadales</taxon>
        <taxon>Shewanellaceae</taxon>
        <taxon>Shewanella</taxon>
    </lineage>
</organism>
<comment type="similarity">
    <text evidence="4 13">Belongs to the metallo-beta-lactamase superfamily. Class-B beta-lactamase family.</text>
</comment>
<evidence type="ECO:0000256" key="6">
    <source>
        <dbReference type="ARBA" id="ARBA00012865"/>
    </source>
</evidence>
<keyword evidence="7 13" id="KW-0479">Metal-binding</keyword>
<comment type="caution">
    <text evidence="15">The sequence shown here is derived from an EMBL/GenBank/DDBJ whole genome shotgun (WGS) entry which is preliminary data.</text>
</comment>
<keyword evidence="10 13" id="KW-0378">Hydrolase</keyword>
<keyword evidence="16" id="KW-1185">Reference proteome</keyword>
<dbReference type="PROSITE" id="PS00744">
    <property type="entry name" value="BETA_LACTAMASE_B_2"/>
    <property type="match status" value="1"/>
</dbReference>
<dbReference type="NCBIfam" id="NF012229">
    <property type="entry name" value="bla_class_B_core"/>
    <property type="match status" value="1"/>
</dbReference>
<evidence type="ECO:0000256" key="8">
    <source>
        <dbReference type="ARBA" id="ARBA00022729"/>
    </source>
</evidence>
<feature type="domain" description="Metallo-beta-lactamase" evidence="14">
    <location>
        <begin position="81"/>
        <end position="249"/>
    </location>
</feature>
<dbReference type="RefSeq" id="WP_144040355.1">
    <property type="nucleotide sequence ID" value="NZ_BMPL01000012.1"/>
</dbReference>
<evidence type="ECO:0000313" key="15">
    <source>
        <dbReference type="EMBL" id="TRY14217.1"/>
    </source>
</evidence>
<comment type="subunit">
    <text evidence="5">Monomer.</text>
</comment>
<keyword evidence="9" id="KW-0574">Periplasm</keyword>
<dbReference type="InterPro" id="IPR001018">
    <property type="entry name" value="Beta-lactamase_class-B_CS"/>
</dbReference>
<proteinExistence type="inferred from homology"/>
<dbReference type="EMBL" id="VKGK01000012">
    <property type="protein sequence ID" value="TRY14217.1"/>
    <property type="molecule type" value="Genomic_DNA"/>
</dbReference>
<evidence type="ECO:0000256" key="11">
    <source>
        <dbReference type="ARBA" id="ARBA00022833"/>
    </source>
</evidence>
<name>A0A553JP31_SHEHA</name>
<dbReference type="AlphaFoldDB" id="A0A553JP31"/>